<dbReference type="Proteomes" id="UP001610728">
    <property type="component" value="Unassembled WGS sequence"/>
</dbReference>
<evidence type="ECO:0000313" key="2">
    <source>
        <dbReference type="EMBL" id="KAL2888948.1"/>
    </source>
</evidence>
<keyword evidence="3" id="KW-1185">Reference proteome</keyword>
<dbReference type="PROSITE" id="PS51257">
    <property type="entry name" value="PROKAR_LIPOPROTEIN"/>
    <property type="match status" value="1"/>
</dbReference>
<organism evidence="2 3">
    <name type="scientific">Ceratocystis lukuohia</name>
    <dbReference type="NCBI Taxonomy" id="2019550"/>
    <lineage>
        <taxon>Eukaryota</taxon>
        <taxon>Fungi</taxon>
        <taxon>Dikarya</taxon>
        <taxon>Ascomycota</taxon>
        <taxon>Pezizomycotina</taxon>
        <taxon>Sordariomycetes</taxon>
        <taxon>Hypocreomycetidae</taxon>
        <taxon>Microascales</taxon>
        <taxon>Ceratocystidaceae</taxon>
        <taxon>Ceratocystis</taxon>
    </lineage>
</organism>
<comment type="caution">
    <text evidence="2">The sequence shown here is derived from an EMBL/GenBank/DDBJ whole genome shotgun (WGS) entry which is preliminary data.</text>
</comment>
<feature type="compositionally biased region" description="Polar residues" evidence="1">
    <location>
        <begin position="29"/>
        <end position="45"/>
    </location>
</feature>
<dbReference type="EMBL" id="JABSNW010000003">
    <property type="protein sequence ID" value="KAL2888948.1"/>
    <property type="molecule type" value="Genomic_DNA"/>
</dbReference>
<dbReference type="RefSeq" id="XP_070860128.1">
    <property type="nucleotide sequence ID" value="XM_071000417.1"/>
</dbReference>
<accession>A0ABR4MKY6</accession>
<reference evidence="2 3" key="1">
    <citation type="submission" date="2020-05" db="EMBL/GenBank/DDBJ databases">
        <title>Ceratocystis lukuohia genome.</title>
        <authorList>
            <person name="Harrington T.C."/>
            <person name="Kim K."/>
            <person name="Mayers C.G."/>
        </authorList>
    </citation>
    <scope>NUCLEOTIDE SEQUENCE [LARGE SCALE GENOMIC DNA]</scope>
    <source>
        <strain evidence="2 3">C4212</strain>
    </source>
</reference>
<evidence type="ECO:0000313" key="3">
    <source>
        <dbReference type="Proteomes" id="UP001610728"/>
    </source>
</evidence>
<sequence>MRPSSWIPFCLSLSCFRGGNKPSSADKAQPTQTPGLGSTQNTGTPMSTDLSSIGYFTDRGYSLWTDQNVFKVFTGRYSPSSLDPTVHLYVDTQNQAVTIYEDNLGRERRSKRTLKIEDVYTALCLRAGISVDKIQWIAMDADDWDVGIMVRDYRQKNGLGPDDFHVTPEQEGWEDFSKTRYFQAAAKMKPEAQINRIDVKKQKRLPRNPGNTPLDVEYLMFSFQQPVSGDYVEDDSTNSIEKDLLEINIKENFDAIAKAAETAMIASSTTRLESGPKSDETAA</sequence>
<evidence type="ECO:0000256" key="1">
    <source>
        <dbReference type="SAM" id="MobiDB-lite"/>
    </source>
</evidence>
<protein>
    <submittedName>
        <fullName evidence="2">Uncharacterized protein</fullName>
    </submittedName>
</protein>
<proteinExistence type="predicted"/>
<gene>
    <name evidence="2" type="ORF">HOO65_030449</name>
</gene>
<name>A0ABR4MKY6_9PEZI</name>
<dbReference type="GeneID" id="98117266"/>
<feature type="region of interest" description="Disordered" evidence="1">
    <location>
        <begin position="21"/>
        <end position="45"/>
    </location>
</feature>